<accession>A0AAD7G3L3</accession>
<keyword evidence="7" id="KW-1185">Reference proteome</keyword>
<feature type="transmembrane region" description="Helical" evidence="4">
    <location>
        <begin position="392"/>
        <end position="410"/>
    </location>
</feature>
<dbReference type="InterPro" id="IPR050327">
    <property type="entry name" value="Proton-linked_MCT"/>
</dbReference>
<proteinExistence type="inferred from homology"/>
<evidence type="ECO:0000256" key="3">
    <source>
        <dbReference type="SAM" id="MobiDB-lite"/>
    </source>
</evidence>
<feature type="transmembrane region" description="Helical" evidence="4">
    <location>
        <begin position="135"/>
        <end position="151"/>
    </location>
</feature>
<comment type="subcellular location">
    <subcellularLocation>
        <location evidence="1">Membrane</location>
        <topology evidence="1">Multi-pass membrane protein</topology>
    </subcellularLocation>
</comment>
<organism evidence="6 7">
    <name type="scientific">Mycena rosella</name>
    <name type="common">Pink bonnet</name>
    <name type="synonym">Agaricus rosellus</name>
    <dbReference type="NCBI Taxonomy" id="1033263"/>
    <lineage>
        <taxon>Eukaryota</taxon>
        <taxon>Fungi</taxon>
        <taxon>Dikarya</taxon>
        <taxon>Basidiomycota</taxon>
        <taxon>Agaricomycotina</taxon>
        <taxon>Agaricomycetes</taxon>
        <taxon>Agaricomycetidae</taxon>
        <taxon>Agaricales</taxon>
        <taxon>Marasmiineae</taxon>
        <taxon>Mycenaceae</taxon>
        <taxon>Mycena</taxon>
    </lineage>
</organism>
<feature type="transmembrane region" description="Helical" evidence="4">
    <location>
        <begin position="192"/>
        <end position="213"/>
    </location>
</feature>
<feature type="transmembrane region" description="Helical" evidence="4">
    <location>
        <begin position="157"/>
        <end position="180"/>
    </location>
</feature>
<dbReference type="InterPro" id="IPR036259">
    <property type="entry name" value="MFS_trans_sf"/>
</dbReference>
<feature type="transmembrane region" description="Helical" evidence="4">
    <location>
        <begin position="422"/>
        <end position="445"/>
    </location>
</feature>
<sequence>MSEFLSEIPVLIHKSSRTSHTAEAFRPVSVDTEPEKKKLEGDIESLPSAPATSDSVDFPDGGFRAWAVAFGAFCTYFTTFGYISSWGIFQVYYQQVVLPHSSPSDISWIGSIQRCLIFLPGVFVGRIFDIGHFRIPFATGSILIITGTFLIPECKLYWHFILCQGFMIGLGCGLTYSNAGTIITHWWKRRRGLAFGVASSGSAIGGIFFPIVMRQLLHDLGFTWTCRLMGFIHIVTLSFANLCLTRRLPLRKADGGLFGFHVFRNPPFAVYCLSCLITPLGAFTVATYITPSAVLAGLSQTFAFYLVAVQNGGSGLGALIFGFYGDRLGAMNVLIQTITGIGIITVVWPFCRTVASLSVVALIYGLTAGAFSALGAVPVAAMGGTADIGRRLGTVNTVLGLGSLCGPPLGGLLTGTSLGYKAVGYFAGGMVFIGAFLFALARFLAMPKLWSKF</sequence>
<feature type="transmembrane region" description="Helical" evidence="4">
    <location>
        <begin position="302"/>
        <end position="324"/>
    </location>
</feature>
<protein>
    <submittedName>
        <fullName evidence="6">MFS general substrate transporter</fullName>
    </submittedName>
</protein>
<evidence type="ECO:0000256" key="2">
    <source>
        <dbReference type="ARBA" id="ARBA00006727"/>
    </source>
</evidence>
<dbReference type="SUPFAM" id="SSF103473">
    <property type="entry name" value="MFS general substrate transporter"/>
    <property type="match status" value="1"/>
</dbReference>
<dbReference type="GO" id="GO:0022857">
    <property type="term" value="F:transmembrane transporter activity"/>
    <property type="evidence" value="ECO:0007669"/>
    <property type="project" value="InterPro"/>
</dbReference>
<dbReference type="PROSITE" id="PS50850">
    <property type="entry name" value="MFS"/>
    <property type="match status" value="1"/>
</dbReference>
<keyword evidence="4" id="KW-0812">Transmembrane</keyword>
<evidence type="ECO:0000256" key="1">
    <source>
        <dbReference type="ARBA" id="ARBA00004141"/>
    </source>
</evidence>
<feature type="transmembrane region" description="Helical" evidence="4">
    <location>
        <begin position="228"/>
        <end position="248"/>
    </location>
</feature>
<dbReference type="PANTHER" id="PTHR11360">
    <property type="entry name" value="MONOCARBOXYLATE TRANSPORTER"/>
    <property type="match status" value="1"/>
</dbReference>
<dbReference type="InterPro" id="IPR011701">
    <property type="entry name" value="MFS"/>
</dbReference>
<feature type="region of interest" description="Disordered" evidence="3">
    <location>
        <begin position="29"/>
        <end position="52"/>
    </location>
</feature>
<comment type="similarity">
    <text evidence="2">Belongs to the major facilitator superfamily. Monocarboxylate porter (TC 2.A.1.13) family.</text>
</comment>
<keyword evidence="4" id="KW-0472">Membrane</keyword>
<feature type="transmembrane region" description="Helical" evidence="4">
    <location>
        <begin position="356"/>
        <end position="380"/>
    </location>
</feature>
<dbReference type="PANTHER" id="PTHR11360:SF284">
    <property type="entry name" value="EG:103B4.3 PROTEIN-RELATED"/>
    <property type="match status" value="1"/>
</dbReference>
<gene>
    <name evidence="6" type="ORF">B0H17DRAFT_957672</name>
</gene>
<keyword evidence="4" id="KW-1133">Transmembrane helix</keyword>
<dbReference type="Proteomes" id="UP001221757">
    <property type="component" value="Unassembled WGS sequence"/>
</dbReference>
<dbReference type="Pfam" id="PF07690">
    <property type="entry name" value="MFS_1"/>
    <property type="match status" value="1"/>
</dbReference>
<feature type="transmembrane region" description="Helical" evidence="4">
    <location>
        <begin position="65"/>
        <end position="88"/>
    </location>
</feature>
<dbReference type="GO" id="GO:0016020">
    <property type="term" value="C:membrane"/>
    <property type="evidence" value="ECO:0007669"/>
    <property type="project" value="UniProtKB-SubCell"/>
</dbReference>
<feature type="transmembrane region" description="Helical" evidence="4">
    <location>
        <begin position="268"/>
        <end position="290"/>
    </location>
</feature>
<evidence type="ECO:0000256" key="4">
    <source>
        <dbReference type="SAM" id="Phobius"/>
    </source>
</evidence>
<dbReference type="EMBL" id="JARKIE010000341">
    <property type="protein sequence ID" value="KAJ7652944.1"/>
    <property type="molecule type" value="Genomic_DNA"/>
</dbReference>
<evidence type="ECO:0000313" key="7">
    <source>
        <dbReference type="Proteomes" id="UP001221757"/>
    </source>
</evidence>
<feature type="domain" description="Major facilitator superfamily (MFS) profile" evidence="5">
    <location>
        <begin position="267"/>
        <end position="453"/>
    </location>
</feature>
<feature type="transmembrane region" description="Helical" evidence="4">
    <location>
        <begin position="331"/>
        <end position="350"/>
    </location>
</feature>
<name>A0AAD7G3L3_MYCRO</name>
<evidence type="ECO:0000313" key="6">
    <source>
        <dbReference type="EMBL" id="KAJ7652944.1"/>
    </source>
</evidence>
<dbReference type="InterPro" id="IPR020846">
    <property type="entry name" value="MFS_dom"/>
</dbReference>
<dbReference type="Gene3D" id="1.20.1250.20">
    <property type="entry name" value="MFS general substrate transporter like domains"/>
    <property type="match status" value="2"/>
</dbReference>
<comment type="caution">
    <text evidence="6">The sequence shown here is derived from an EMBL/GenBank/DDBJ whole genome shotgun (WGS) entry which is preliminary data.</text>
</comment>
<reference evidence="6" key="1">
    <citation type="submission" date="2023-03" db="EMBL/GenBank/DDBJ databases">
        <title>Massive genome expansion in bonnet fungi (Mycena s.s.) driven by repeated elements and novel gene families across ecological guilds.</title>
        <authorList>
            <consortium name="Lawrence Berkeley National Laboratory"/>
            <person name="Harder C.B."/>
            <person name="Miyauchi S."/>
            <person name="Viragh M."/>
            <person name="Kuo A."/>
            <person name="Thoen E."/>
            <person name="Andreopoulos B."/>
            <person name="Lu D."/>
            <person name="Skrede I."/>
            <person name="Drula E."/>
            <person name="Henrissat B."/>
            <person name="Morin E."/>
            <person name="Kohler A."/>
            <person name="Barry K."/>
            <person name="LaButti K."/>
            <person name="Morin E."/>
            <person name="Salamov A."/>
            <person name="Lipzen A."/>
            <person name="Mereny Z."/>
            <person name="Hegedus B."/>
            <person name="Baldrian P."/>
            <person name="Stursova M."/>
            <person name="Weitz H."/>
            <person name="Taylor A."/>
            <person name="Grigoriev I.V."/>
            <person name="Nagy L.G."/>
            <person name="Martin F."/>
            <person name="Kauserud H."/>
        </authorList>
    </citation>
    <scope>NUCLEOTIDE SEQUENCE</scope>
    <source>
        <strain evidence="6">CBHHK067</strain>
    </source>
</reference>
<dbReference type="AlphaFoldDB" id="A0AAD7G3L3"/>
<evidence type="ECO:0000259" key="5">
    <source>
        <dbReference type="PROSITE" id="PS50850"/>
    </source>
</evidence>